<dbReference type="GO" id="GO:0042802">
    <property type="term" value="F:identical protein binding"/>
    <property type="evidence" value="ECO:0007669"/>
    <property type="project" value="Ensembl"/>
</dbReference>
<sequence>MAAAQVHMCQTIFPAHTNYRGELGAGQLLKWIDTTACLAAEKHAGMPCVTASVDDIQFEETARVGQIISINAKVNRAFTTSMEVGVKVTLQDPLTTFQKLICVAFSTYVAKPVHNGKVDLKPVEFVTAQDFLEHTLAAERRKIRLDHERVCKNLVEECGMNICNQEEGAISTDLTHVQSTELVLPPHANHQGNTFGGQIMAWMETVAVISASRLCRLHPTLKSVDMFKFRGPSTVGDRLVFNAIVNNTFQKSIEVGVRVEAFNCEEWAKGQARHINSAFLIFNAVNEDGELITFPRVKSITKDGLRRYHGAIARKKIRLARYIQLMLFLSCCCRADHVWFVKRQQKTSIKMFTLEETDALSIKVEMQVRISSELAFSLLSDFRHHVHWVKHYSTCKVIQNVTEEDKIYHITSISINGNKPDDFLILVSQRKPCKTGDPYIIAVRSVALTSVPSSENYCRREIQCAGFLIYPDGNSSFVSYCIQGTPGVMPYVAATLDGSSKSIEDTASGCIHFLELQSSTMDCI</sequence>
<dbReference type="Proteomes" id="UP000472272">
    <property type="component" value="Chromosome 11"/>
</dbReference>
<keyword evidence="8" id="KW-0276">Fatty acid metabolism</keyword>
<dbReference type="PANTHER" id="PTHR11049">
    <property type="entry name" value="ACYL COENZYME A THIOESTER HYDROLASE"/>
    <property type="match status" value="1"/>
</dbReference>
<feature type="domain" description="HotDog ACOT-type" evidence="11">
    <location>
        <begin position="2"/>
        <end position="114"/>
    </location>
</feature>
<dbReference type="UniPathway" id="UPA00199"/>
<name>A0A670J3J2_PODMU</name>
<dbReference type="GO" id="GO:0005654">
    <property type="term" value="C:nucleoplasm"/>
    <property type="evidence" value="ECO:0007669"/>
    <property type="project" value="Ensembl"/>
</dbReference>
<proteinExistence type="predicted"/>
<dbReference type="GO" id="GO:0052689">
    <property type="term" value="F:carboxylic ester hydrolase activity"/>
    <property type="evidence" value="ECO:0007669"/>
    <property type="project" value="UniProtKB-KW"/>
</dbReference>
<keyword evidence="9" id="KW-0443">Lipid metabolism</keyword>
<reference evidence="12" key="3">
    <citation type="submission" date="2025-09" db="UniProtKB">
        <authorList>
            <consortium name="Ensembl"/>
        </authorList>
    </citation>
    <scope>IDENTIFICATION</scope>
</reference>
<evidence type="ECO:0000256" key="7">
    <source>
        <dbReference type="ARBA" id="ARBA00022801"/>
    </source>
</evidence>
<evidence type="ECO:0000259" key="11">
    <source>
        <dbReference type="PROSITE" id="PS51770"/>
    </source>
</evidence>
<dbReference type="GO" id="GO:0006631">
    <property type="term" value="P:fatty acid metabolic process"/>
    <property type="evidence" value="ECO:0007669"/>
    <property type="project" value="UniProtKB-UniPathway"/>
</dbReference>
<evidence type="ECO:0000313" key="13">
    <source>
        <dbReference type="Proteomes" id="UP000472272"/>
    </source>
</evidence>
<dbReference type="OMA" id="DPHYMSC"/>
<dbReference type="Gene3D" id="3.30.530.20">
    <property type="match status" value="1"/>
</dbReference>
<gene>
    <name evidence="12" type="primary">ACOT12</name>
</gene>
<dbReference type="Ensembl" id="ENSPMRT00000020253.1">
    <property type="protein sequence ID" value="ENSPMRP00000019073.1"/>
    <property type="gene ID" value="ENSPMRG00000012439.1"/>
</dbReference>
<dbReference type="InterPro" id="IPR006683">
    <property type="entry name" value="Thioestr_dom"/>
</dbReference>
<evidence type="ECO:0000256" key="1">
    <source>
        <dbReference type="ARBA" id="ARBA00000295"/>
    </source>
</evidence>
<dbReference type="InterPro" id="IPR033120">
    <property type="entry name" value="HOTDOG_ACOT"/>
</dbReference>
<evidence type="ECO:0000256" key="9">
    <source>
        <dbReference type="ARBA" id="ARBA00023098"/>
    </source>
</evidence>
<dbReference type="Pfam" id="PF01852">
    <property type="entry name" value="START"/>
    <property type="match status" value="1"/>
</dbReference>
<evidence type="ECO:0000256" key="3">
    <source>
        <dbReference type="ARBA" id="ARBA00004872"/>
    </source>
</evidence>
<dbReference type="GO" id="GO:0005524">
    <property type="term" value="F:ATP binding"/>
    <property type="evidence" value="ECO:0007669"/>
    <property type="project" value="Ensembl"/>
</dbReference>
<evidence type="ECO:0000256" key="4">
    <source>
        <dbReference type="ARBA" id="ARBA00022487"/>
    </source>
</evidence>
<dbReference type="GO" id="GO:0008289">
    <property type="term" value="F:lipid binding"/>
    <property type="evidence" value="ECO:0007669"/>
    <property type="project" value="InterPro"/>
</dbReference>
<evidence type="ECO:0000313" key="12">
    <source>
        <dbReference type="Ensembl" id="ENSPMRP00000019073.1"/>
    </source>
</evidence>
<dbReference type="SUPFAM" id="SSF54637">
    <property type="entry name" value="Thioesterase/thiol ester dehydrase-isomerase"/>
    <property type="match status" value="2"/>
</dbReference>
<evidence type="ECO:0000256" key="5">
    <source>
        <dbReference type="ARBA" id="ARBA00022490"/>
    </source>
</evidence>
<reference evidence="12 13" key="1">
    <citation type="journal article" date="2019" name="Proc. Natl. Acad. Sci. U.S.A.">
        <title>Regulatory changes in pterin and carotenoid genes underlie balanced color polymorphisms in the wall lizard.</title>
        <authorList>
            <person name="Andrade P."/>
            <person name="Pinho C."/>
            <person name="Perez I de Lanuza G."/>
            <person name="Afonso S."/>
            <person name="Brejcha J."/>
            <person name="Rubin C.J."/>
            <person name="Wallerman O."/>
            <person name="Pereira P."/>
            <person name="Sabatino S.J."/>
            <person name="Bellati A."/>
            <person name="Pellitteri-Rosa D."/>
            <person name="Bosakova Z."/>
            <person name="Bunikis I."/>
            <person name="Carretero M.A."/>
            <person name="Feiner N."/>
            <person name="Marsik P."/>
            <person name="Pauperio F."/>
            <person name="Salvi D."/>
            <person name="Soler L."/>
            <person name="While G.M."/>
            <person name="Uller T."/>
            <person name="Font E."/>
            <person name="Andersson L."/>
            <person name="Carneiro M."/>
        </authorList>
    </citation>
    <scope>NUCLEOTIDE SEQUENCE</scope>
</reference>
<dbReference type="InterPro" id="IPR029069">
    <property type="entry name" value="HotDog_dom_sf"/>
</dbReference>
<keyword evidence="4" id="KW-0719">Serine esterase</keyword>
<organism evidence="12 13">
    <name type="scientific">Podarcis muralis</name>
    <name type="common">Wall lizard</name>
    <name type="synonym">Lacerta muralis</name>
    <dbReference type="NCBI Taxonomy" id="64176"/>
    <lineage>
        <taxon>Eukaryota</taxon>
        <taxon>Metazoa</taxon>
        <taxon>Chordata</taxon>
        <taxon>Craniata</taxon>
        <taxon>Vertebrata</taxon>
        <taxon>Euteleostomi</taxon>
        <taxon>Lepidosauria</taxon>
        <taxon>Squamata</taxon>
        <taxon>Bifurcata</taxon>
        <taxon>Unidentata</taxon>
        <taxon>Episquamata</taxon>
        <taxon>Laterata</taxon>
        <taxon>Lacertibaenia</taxon>
        <taxon>Lacertidae</taxon>
        <taxon>Podarcis</taxon>
    </lineage>
</organism>
<dbReference type="GO" id="GO:0005829">
    <property type="term" value="C:cytosol"/>
    <property type="evidence" value="ECO:0007669"/>
    <property type="project" value="Ensembl"/>
</dbReference>
<keyword evidence="7" id="KW-0378">Hydrolase</keyword>
<dbReference type="PROSITE" id="PS50848">
    <property type="entry name" value="START"/>
    <property type="match status" value="1"/>
</dbReference>
<dbReference type="CDD" id="cd03442">
    <property type="entry name" value="BFIT_BACH"/>
    <property type="match status" value="2"/>
</dbReference>
<keyword evidence="5" id="KW-0963">Cytoplasm</keyword>
<feature type="domain" description="START" evidence="10">
    <location>
        <begin position="339"/>
        <end position="496"/>
    </location>
</feature>
<dbReference type="Gene3D" id="3.10.129.10">
    <property type="entry name" value="Hotdog Thioesterase"/>
    <property type="match status" value="2"/>
</dbReference>
<dbReference type="PROSITE" id="PS51770">
    <property type="entry name" value="HOTDOG_ACOT"/>
    <property type="match status" value="2"/>
</dbReference>
<evidence type="ECO:0000256" key="2">
    <source>
        <dbReference type="ARBA" id="ARBA00004496"/>
    </source>
</evidence>
<dbReference type="InterPro" id="IPR040170">
    <property type="entry name" value="Cytosol_ACT"/>
</dbReference>
<dbReference type="InterPro" id="IPR002913">
    <property type="entry name" value="START_lipid-bd_dom"/>
</dbReference>
<dbReference type="GO" id="GO:0045171">
    <property type="term" value="C:intercellular bridge"/>
    <property type="evidence" value="ECO:0007669"/>
    <property type="project" value="Ensembl"/>
</dbReference>
<dbReference type="FunFam" id="3.10.129.10:FF:000029">
    <property type="entry name" value="Acyl-CoA thioesterase 12"/>
    <property type="match status" value="1"/>
</dbReference>
<comment type="pathway">
    <text evidence="3">Lipid metabolism; fatty acid metabolism.</text>
</comment>
<evidence type="ECO:0000259" key="10">
    <source>
        <dbReference type="PROSITE" id="PS50848"/>
    </source>
</evidence>
<reference evidence="12" key="2">
    <citation type="submission" date="2025-08" db="UniProtKB">
        <authorList>
            <consortium name="Ensembl"/>
        </authorList>
    </citation>
    <scope>IDENTIFICATION</scope>
</reference>
<keyword evidence="6" id="KW-0677">Repeat</keyword>
<feature type="domain" description="HotDog ACOT-type" evidence="11">
    <location>
        <begin position="173"/>
        <end position="288"/>
    </location>
</feature>
<dbReference type="FunFam" id="3.10.129.10:FF:000011">
    <property type="entry name" value="Acyl-coenzyme A thioesterase 11"/>
    <property type="match status" value="1"/>
</dbReference>
<dbReference type="GO" id="GO:0003986">
    <property type="term" value="F:acetyl-CoA hydrolase activity"/>
    <property type="evidence" value="ECO:0007669"/>
    <property type="project" value="Ensembl"/>
</dbReference>
<dbReference type="GeneTree" id="ENSGT00940000160328"/>
<protein>
    <submittedName>
        <fullName evidence="12">Acyl-CoA thioesterase 12</fullName>
    </submittedName>
</protein>
<dbReference type="PANTHER" id="PTHR11049:SF3">
    <property type="entry name" value="ACETYL-COENZYME A THIOESTERASE"/>
    <property type="match status" value="1"/>
</dbReference>
<evidence type="ECO:0000256" key="8">
    <source>
        <dbReference type="ARBA" id="ARBA00022832"/>
    </source>
</evidence>
<dbReference type="AlphaFoldDB" id="A0A670J3J2"/>
<dbReference type="InterPro" id="IPR023393">
    <property type="entry name" value="START-like_dom_sf"/>
</dbReference>
<comment type="subcellular location">
    <subcellularLocation>
        <location evidence="2">Cytoplasm</location>
    </subcellularLocation>
</comment>
<accession>A0A670J3J2</accession>
<dbReference type="GO" id="GO:0006084">
    <property type="term" value="P:acetyl-CoA metabolic process"/>
    <property type="evidence" value="ECO:0007669"/>
    <property type="project" value="Ensembl"/>
</dbReference>
<evidence type="ECO:0000256" key="6">
    <source>
        <dbReference type="ARBA" id="ARBA00022737"/>
    </source>
</evidence>
<comment type="catalytic activity">
    <reaction evidence="1">
        <text>butanoyl-CoA + H2O = butanoate + CoA + H(+)</text>
        <dbReference type="Rhea" id="RHEA:40111"/>
        <dbReference type="ChEBI" id="CHEBI:15377"/>
        <dbReference type="ChEBI" id="CHEBI:15378"/>
        <dbReference type="ChEBI" id="CHEBI:17968"/>
        <dbReference type="ChEBI" id="CHEBI:57287"/>
        <dbReference type="ChEBI" id="CHEBI:57371"/>
    </reaction>
    <physiologicalReaction direction="left-to-right" evidence="1">
        <dbReference type="Rhea" id="RHEA:40112"/>
    </physiologicalReaction>
</comment>
<dbReference type="SUPFAM" id="SSF55961">
    <property type="entry name" value="Bet v1-like"/>
    <property type="match status" value="1"/>
</dbReference>
<dbReference type="Pfam" id="PF03061">
    <property type="entry name" value="4HBT"/>
    <property type="match status" value="2"/>
</dbReference>
<keyword evidence="13" id="KW-1185">Reference proteome</keyword>